<reference evidence="2" key="1">
    <citation type="submission" date="2021-04" db="EMBL/GenBank/DDBJ databases">
        <title>Phylogenetic analysis of Acidobacteriaceae.</title>
        <authorList>
            <person name="Qiu L."/>
            <person name="Zhang Q."/>
        </authorList>
    </citation>
    <scope>NUCLEOTIDE SEQUENCE</scope>
    <source>
        <strain evidence="2">DSM 25168</strain>
    </source>
</reference>
<evidence type="ECO:0000313" key="2">
    <source>
        <dbReference type="EMBL" id="UWZ84522.1"/>
    </source>
</evidence>
<gene>
    <name evidence="2" type="ORF">MOP44_00975</name>
</gene>
<keyword evidence="1" id="KW-1133">Transmembrane helix</keyword>
<dbReference type="RefSeq" id="WP_260794028.1">
    <property type="nucleotide sequence ID" value="NZ_CP093313.1"/>
</dbReference>
<protein>
    <submittedName>
        <fullName evidence="2">Uncharacterized protein</fullName>
    </submittedName>
</protein>
<dbReference type="AlphaFoldDB" id="A0A9J7BRX6"/>
<keyword evidence="1" id="KW-0812">Transmembrane</keyword>
<dbReference type="KEGG" id="orp:MOP44_00975"/>
<feature type="transmembrane region" description="Helical" evidence="1">
    <location>
        <begin position="33"/>
        <end position="50"/>
    </location>
</feature>
<name>A0A9J7BRX6_9BACT</name>
<keyword evidence="1" id="KW-0472">Membrane</keyword>
<proteinExistence type="predicted"/>
<organism evidence="2 3">
    <name type="scientific">Occallatibacter riparius</name>
    <dbReference type="NCBI Taxonomy" id="1002689"/>
    <lineage>
        <taxon>Bacteria</taxon>
        <taxon>Pseudomonadati</taxon>
        <taxon>Acidobacteriota</taxon>
        <taxon>Terriglobia</taxon>
        <taxon>Terriglobales</taxon>
        <taxon>Acidobacteriaceae</taxon>
        <taxon>Occallatibacter</taxon>
    </lineage>
</organism>
<dbReference type="Proteomes" id="UP001059380">
    <property type="component" value="Chromosome"/>
</dbReference>
<evidence type="ECO:0000256" key="1">
    <source>
        <dbReference type="SAM" id="Phobius"/>
    </source>
</evidence>
<feature type="transmembrane region" description="Helical" evidence="1">
    <location>
        <begin position="5"/>
        <end position="21"/>
    </location>
</feature>
<keyword evidence="3" id="KW-1185">Reference proteome</keyword>
<sequence>MSFASGLTVFGLAIFFQWLIYDDWLHDSGPVRIVGSFLAGAITCAVAFRWQISIRRRRLEIVHRFETIRWMNDRIRNSLQAIECVTYHANPEATDSVRSAVDAIEDVLQEVLSASHLSAPPRLESRRESVTMR</sequence>
<evidence type="ECO:0000313" key="3">
    <source>
        <dbReference type="Proteomes" id="UP001059380"/>
    </source>
</evidence>
<accession>A0A9J7BRX6</accession>
<dbReference type="EMBL" id="CP093313">
    <property type="protein sequence ID" value="UWZ84522.1"/>
    <property type="molecule type" value="Genomic_DNA"/>
</dbReference>